<keyword evidence="2" id="KW-1185">Reference proteome</keyword>
<protein>
    <submittedName>
        <fullName evidence="3">Uncharacterized protein LOC113202514</fullName>
    </submittedName>
</protein>
<dbReference type="Gene3D" id="2.60.120.40">
    <property type="match status" value="1"/>
</dbReference>
<evidence type="ECO:0000313" key="3">
    <source>
        <dbReference type="RefSeq" id="XP_026272558.1"/>
    </source>
</evidence>
<gene>
    <name evidence="3" type="primary">LOC113202514</name>
</gene>
<evidence type="ECO:0000256" key="1">
    <source>
        <dbReference type="SAM" id="SignalP"/>
    </source>
</evidence>
<proteinExistence type="predicted"/>
<feature type="chain" id="PRO_5026675605" evidence="1">
    <location>
        <begin position="19"/>
        <end position="160"/>
    </location>
</feature>
<dbReference type="RefSeq" id="XP_026272558.1">
    <property type="nucleotide sequence ID" value="XM_026416773.2"/>
</dbReference>
<dbReference type="AlphaFoldDB" id="A0A6J1RW23"/>
<keyword evidence="1" id="KW-0732">Signal</keyword>
<feature type="signal peptide" evidence="1">
    <location>
        <begin position="1"/>
        <end position="18"/>
    </location>
</feature>
<accession>A0A6J1RW23</accession>
<reference evidence="3" key="1">
    <citation type="submission" date="2025-08" db="UniProtKB">
        <authorList>
            <consortium name="RefSeq"/>
        </authorList>
    </citation>
    <scope>IDENTIFICATION</scope>
    <source>
        <tissue evidence="3">Whole organism</tissue>
    </source>
</reference>
<dbReference type="KEGG" id="foc:113202514"/>
<sequence>MKTISFLVVLSCAGLTLGDWGQLLQPKKFDACKEYAVGFNGLGLFVPLLGREEYGAPNSTITFAGGPIVGGVPLPSDGVFRCRCRGTYQFTFTAPSTVKLCLKSRYPVDNEWDKQACGQQHTVLKYVHAGEEVAVYVESGNLLDADRDSFGFTGFLVYPD</sequence>
<dbReference type="SUPFAM" id="SSF49842">
    <property type="entry name" value="TNF-like"/>
    <property type="match status" value="1"/>
</dbReference>
<evidence type="ECO:0000313" key="2">
    <source>
        <dbReference type="Proteomes" id="UP000504606"/>
    </source>
</evidence>
<dbReference type="GeneID" id="113202514"/>
<dbReference type="InterPro" id="IPR008983">
    <property type="entry name" value="Tumour_necrosis_fac-like_dom"/>
</dbReference>
<dbReference type="OrthoDB" id="10070467at2759"/>
<dbReference type="Proteomes" id="UP000504606">
    <property type="component" value="Unplaced"/>
</dbReference>
<name>A0A6J1RW23_FRAOC</name>
<organism evidence="2 3">
    <name type="scientific">Frankliniella occidentalis</name>
    <name type="common">Western flower thrips</name>
    <name type="synonym">Euthrips occidentalis</name>
    <dbReference type="NCBI Taxonomy" id="133901"/>
    <lineage>
        <taxon>Eukaryota</taxon>
        <taxon>Metazoa</taxon>
        <taxon>Ecdysozoa</taxon>
        <taxon>Arthropoda</taxon>
        <taxon>Hexapoda</taxon>
        <taxon>Insecta</taxon>
        <taxon>Pterygota</taxon>
        <taxon>Neoptera</taxon>
        <taxon>Paraneoptera</taxon>
        <taxon>Thysanoptera</taxon>
        <taxon>Terebrantia</taxon>
        <taxon>Thripoidea</taxon>
        <taxon>Thripidae</taxon>
        <taxon>Frankliniella</taxon>
    </lineage>
</organism>